<protein>
    <recommendedName>
        <fullName evidence="3">Arf-GAP domain-containing protein</fullName>
    </recommendedName>
</protein>
<feature type="domain" description="Arf-GAP" evidence="3">
    <location>
        <begin position="1"/>
        <end position="67"/>
    </location>
</feature>
<feature type="chain" id="PRO_5007856493" description="Arf-GAP domain-containing protein" evidence="2">
    <location>
        <begin position="25"/>
        <end position="85"/>
    </location>
</feature>
<name>A0A165DDV2_9BASI</name>
<evidence type="ECO:0000313" key="5">
    <source>
        <dbReference type="Proteomes" id="UP000076842"/>
    </source>
</evidence>
<dbReference type="GO" id="GO:0005096">
    <property type="term" value="F:GTPase activator activity"/>
    <property type="evidence" value="ECO:0007669"/>
    <property type="project" value="InterPro"/>
</dbReference>
<dbReference type="PANTHER" id="PTHR45705">
    <property type="entry name" value="FI20236P1"/>
    <property type="match status" value="1"/>
</dbReference>
<dbReference type="OrthoDB" id="10266696at2759"/>
<gene>
    <name evidence="4" type="ORF">CALCODRAFT_441337</name>
</gene>
<organism evidence="4 5">
    <name type="scientific">Calocera cornea HHB12733</name>
    <dbReference type="NCBI Taxonomy" id="1353952"/>
    <lineage>
        <taxon>Eukaryota</taxon>
        <taxon>Fungi</taxon>
        <taxon>Dikarya</taxon>
        <taxon>Basidiomycota</taxon>
        <taxon>Agaricomycotina</taxon>
        <taxon>Dacrymycetes</taxon>
        <taxon>Dacrymycetales</taxon>
        <taxon>Dacrymycetaceae</taxon>
        <taxon>Calocera</taxon>
    </lineage>
</organism>
<keyword evidence="2" id="KW-0732">Signal</keyword>
<evidence type="ECO:0000256" key="2">
    <source>
        <dbReference type="SAM" id="SignalP"/>
    </source>
</evidence>
<keyword evidence="1" id="KW-0863">Zinc-finger</keyword>
<dbReference type="InterPro" id="IPR038508">
    <property type="entry name" value="ArfGAP_dom_sf"/>
</dbReference>
<dbReference type="STRING" id="1353952.A0A165DDV2"/>
<accession>A0A165DDV2</accession>
<dbReference type="Proteomes" id="UP000076842">
    <property type="component" value="Unassembled WGS sequence"/>
</dbReference>
<feature type="non-terminal residue" evidence="4">
    <location>
        <position position="1"/>
    </location>
</feature>
<dbReference type="GO" id="GO:0005737">
    <property type="term" value="C:cytoplasm"/>
    <property type="evidence" value="ECO:0007669"/>
    <property type="project" value="TreeGrafter"/>
</dbReference>
<keyword evidence="1" id="KW-0479">Metal-binding</keyword>
<dbReference type="AlphaFoldDB" id="A0A165DDV2"/>
<evidence type="ECO:0000256" key="1">
    <source>
        <dbReference type="PROSITE-ProRule" id="PRU00288"/>
    </source>
</evidence>
<proteinExistence type="predicted"/>
<dbReference type="Gene3D" id="1.10.220.150">
    <property type="entry name" value="Arf GTPase activating protein"/>
    <property type="match status" value="1"/>
</dbReference>
<dbReference type="InterPro" id="IPR001164">
    <property type="entry name" value="ArfGAP_dom"/>
</dbReference>
<sequence length="85" mass="8780">CADCKARLPRWASWNLGIFLCVQCASVHRKIGTHVTKVCVPPAAAAAAVRGEDAGADNAAVGRASRWIAGRGSRSTCVPPPSPSP</sequence>
<evidence type="ECO:0000259" key="3">
    <source>
        <dbReference type="PROSITE" id="PS50115"/>
    </source>
</evidence>
<dbReference type="PROSITE" id="PS50115">
    <property type="entry name" value="ARFGAP"/>
    <property type="match status" value="1"/>
</dbReference>
<dbReference type="InterPro" id="IPR037278">
    <property type="entry name" value="ARFGAP/RecO"/>
</dbReference>
<keyword evidence="1" id="KW-0862">Zinc</keyword>
<dbReference type="InterPro" id="IPR051718">
    <property type="entry name" value="ARF_GTPase-activating"/>
</dbReference>
<keyword evidence="5" id="KW-1185">Reference proteome</keyword>
<dbReference type="GO" id="GO:0008270">
    <property type="term" value="F:zinc ion binding"/>
    <property type="evidence" value="ECO:0007669"/>
    <property type="project" value="UniProtKB-KW"/>
</dbReference>
<dbReference type="Pfam" id="PF01412">
    <property type="entry name" value="ArfGap"/>
    <property type="match status" value="1"/>
</dbReference>
<evidence type="ECO:0000313" key="4">
    <source>
        <dbReference type="EMBL" id="KZT52597.1"/>
    </source>
</evidence>
<feature type="signal peptide" evidence="2">
    <location>
        <begin position="1"/>
        <end position="24"/>
    </location>
</feature>
<dbReference type="PANTHER" id="PTHR45705:SF1">
    <property type="entry name" value="FI20236P1"/>
    <property type="match status" value="1"/>
</dbReference>
<dbReference type="EMBL" id="KV424061">
    <property type="protein sequence ID" value="KZT52597.1"/>
    <property type="molecule type" value="Genomic_DNA"/>
</dbReference>
<reference evidence="4 5" key="1">
    <citation type="journal article" date="2016" name="Mol. Biol. Evol.">
        <title>Comparative Genomics of Early-Diverging Mushroom-Forming Fungi Provides Insights into the Origins of Lignocellulose Decay Capabilities.</title>
        <authorList>
            <person name="Nagy L.G."/>
            <person name="Riley R."/>
            <person name="Tritt A."/>
            <person name="Adam C."/>
            <person name="Daum C."/>
            <person name="Floudas D."/>
            <person name="Sun H."/>
            <person name="Yadav J.S."/>
            <person name="Pangilinan J."/>
            <person name="Larsson K.H."/>
            <person name="Matsuura K."/>
            <person name="Barry K."/>
            <person name="Labutti K."/>
            <person name="Kuo R."/>
            <person name="Ohm R.A."/>
            <person name="Bhattacharya S.S."/>
            <person name="Shirouzu T."/>
            <person name="Yoshinaga Y."/>
            <person name="Martin F.M."/>
            <person name="Grigoriev I.V."/>
            <person name="Hibbett D.S."/>
        </authorList>
    </citation>
    <scope>NUCLEOTIDE SEQUENCE [LARGE SCALE GENOMIC DNA]</scope>
    <source>
        <strain evidence="4 5">HHB12733</strain>
    </source>
</reference>
<dbReference type="SMART" id="SM00105">
    <property type="entry name" value="ArfGap"/>
    <property type="match status" value="1"/>
</dbReference>
<dbReference type="SUPFAM" id="SSF57863">
    <property type="entry name" value="ArfGap/RecO-like zinc finger"/>
    <property type="match status" value="1"/>
</dbReference>
<dbReference type="InParanoid" id="A0A165DDV2"/>